<feature type="transmembrane region" description="Helical" evidence="7">
    <location>
        <begin position="289"/>
        <end position="309"/>
    </location>
</feature>
<comment type="caution">
    <text evidence="9">The sequence shown here is derived from an EMBL/GenBank/DDBJ whole genome shotgun (WGS) entry which is preliminary data.</text>
</comment>
<keyword evidence="10" id="KW-1185">Reference proteome</keyword>
<evidence type="ECO:0000256" key="4">
    <source>
        <dbReference type="ARBA" id="ARBA00023136"/>
    </source>
</evidence>
<dbReference type="InterPro" id="IPR049326">
    <property type="entry name" value="Rhodopsin_dom_fungi"/>
</dbReference>
<keyword evidence="2 7" id="KW-0812">Transmembrane</keyword>
<dbReference type="Pfam" id="PF20684">
    <property type="entry name" value="Fung_rhodopsin"/>
    <property type="match status" value="1"/>
</dbReference>
<evidence type="ECO:0000256" key="7">
    <source>
        <dbReference type="SAM" id="Phobius"/>
    </source>
</evidence>
<dbReference type="InterPro" id="IPR052337">
    <property type="entry name" value="SAT4-like"/>
</dbReference>
<dbReference type="EMBL" id="LKEA01000011">
    <property type="protein sequence ID" value="ROW06174.1"/>
    <property type="molecule type" value="Genomic_DNA"/>
</dbReference>
<dbReference type="Proteomes" id="UP000283895">
    <property type="component" value="Unassembled WGS sequence"/>
</dbReference>
<dbReference type="GO" id="GO:0016020">
    <property type="term" value="C:membrane"/>
    <property type="evidence" value="ECO:0007669"/>
    <property type="project" value="UniProtKB-SubCell"/>
</dbReference>
<feature type="transmembrane region" description="Helical" evidence="7">
    <location>
        <begin position="250"/>
        <end position="277"/>
    </location>
</feature>
<evidence type="ECO:0000256" key="3">
    <source>
        <dbReference type="ARBA" id="ARBA00022989"/>
    </source>
</evidence>
<organism evidence="9 10">
    <name type="scientific">Cytospora schulzeri</name>
    <dbReference type="NCBI Taxonomy" id="448051"/>
    <lineage>
        <taxon>Eukaryota</taxon>
        <taxon>Fungi</taxon>
        <taxon>Dikarya</taxon>
        <taxon>Ascomycota</taxon>
        <taxon>Pezizomycotina</taxon>
        <taxon>Sordariomycetes</taxon>
        <taxon>Sordariomycetidae</taxon>
        <taxon>Diaporthales</taxon>
        <taxon>Cytosporaceae</taxon>
        <taxon>Cytospora</taxon>
    </lineage>
</organism>
<dbReference type="PANTHER" id="PTHR33048:SF96">
    <property type="entry name" value="INTEGRAL MEMBRANE PROTEIN"/>
    <property type="match status" value="1"/>
</dbReference>
<protein>
    <recommendedName>
        <fullName evidence="8">Rhodopsin domain-containing protein</fullName>
    </recommendedName>
</protein>
<gene>
    <name evidence="9" type="ORF">VMCG_04530</name>
</gene>
<feature type="domain" description="Rhodopsin" evidence="8">
    <location>
        <begin position="49"/>
        <end position="313"/>
    </location>
</feature>
<reference evidence="9 10" key="1">
    <citation type="submission" date="2015-09" db="EMBL/GenBank/DDBJ databases">
        <title>Host preference determinants of Valsa canker pathogens revealed by comparative genomics.</title>
        <authorList>
            <person name="Yin Z."/>
            <person name="Huang L."/>
        </authorList>
    </citation>
    <scope>NUCLEOTIDE SEQUENCE [LARGE SCALE GENOMIC DNA]</scope>
    <source>
        <strain evidence="9 10">03-1</strain>
    </source>
</reference>
<evidence type="ECO:0000259" key="8">
    <source>
        <dbReference type="Pfam" id="PF20684"/>
    </source>
</evidence>
<feature type="region of interest" description="Disordered" evidence="6">
    <location>
        <begin position="323"/>
        <end position="345"/>
    </location>
</feature>
<evidence type="ECO:0000256" key="2">
    <source>
        <dbReference type="ARBA" id="ARBA00022692"/>
    </source>
</evidence>
<proteinExistence type="inferred from homology"/>
<evidence type="ECO:0000256" key="5">
    <source>
        <dbReference type="ARBA" id="ARBA00038359"/>
    </source>
</evidence>
<name>A0A423WRM2_9PEZI</name>
<sequence length="345" mass="37560">MAKTIPTTYSLGPHSYLYIEPVGVLRAQINGVYALSVIFLILSTVTIAMRVYVRAVMLKNIGVDDWLFVLTLVSHFRFVVDVRPPGNYIDNGQGIFFGYAVLLCVICAELLDNAVEYAAGQVPTTLEIPRMVIGGYCLYSATTIAFKFALGYFFLKMFSHKKGFPALIWISMVLPGLLGILNIAWTAHFPCQLQSVFFAGLPSCGAFKSRTDWAVIAALWAGVSAITDLMYGVLAFLAVRDLHMAWKTKVTAAVLCSLGCVGGVAACVRLAFLIAQVPNMSVLGEALQVSIWSVIEPGLAITAAAVAALRPLWMKFRDPNWVPPGQQPSSSRMAMQERNDGSNFA</sequence>
<comment type="similarity">
    <text evidence="5">Belongs to the SAT4 family.</text>
</comment>
<evidence type="ECO:0000256" key="1">
    <source>
        <dbReference type="ARBA" id="ARBA00004141"/>
    </source>
</evidence>
<dbReference type="PANTHER" id="PTHR33048">
    <property type="entry name" value="PTH11-LIKE INTEGRAL MEMBRANE PROTEIN (AFU_ORTHOLOGUE AFUA_5G11245)"/>
    <property type="match status" value="1"/>
</dbReference>
<evidence type="ECO:0000313" key="10">
    <source>
        <dbReference type="Proteomes" id="UP000283895"/>
    </source>
</evidence>
<feature type="transmembrane region" description="Helical" evidence="7">
    <location>
        <begin position="213"/>
        <end position="238"/>
    </location>
</feature>
<evidence type="ECO:0000313" key="9">
    <source>
        <dbReference type="EMBL" id="ROW06174.1"/>
    </source>
</evidence>
<feature type="compositionally biased region" description="Basic and acidic residues" evidence="6">
    <location>
        <begin position="335"/>
        <end position="345"/>
    </location>
</feature>
<accession>A0A423WRM2</accession>
<comment type="subcellular location">
    <subcellularLocation>
        <location evidence="1">Membrane</location>
        <topology evidence="1">Multi-pass membrane protein</topology>
    </subcellularLocation>
</comment>
<dbReference type="OrthoDB" id="3529975at2759"/>
<feature type="transmembrane region" description="Helical" evidence="7">
    <location>
        <begin position="94"/>
        <end position="111"/>
    </location>
</feature>
<feature type="transmembrane region" description="Helical" evidence="7">
    <location>
        <begin position="167"/>
        <end position="187"/>
    </location>
</feature>
<feature type="transmembrane region" description="Helical" evidence="7">
    <location>
        <begin position="32"/>
        <end position="53"/>
    </location>
</feature>
<feature type="transmembrane region" description="Helical" evidence="7">
    <location>
        <begin position="131"/>
        <end position="155"/>
    </location>
</feature>
<keyword evidence="4 7" id="KW-0472">Membrane</keyword>
<keyword evidence="3 7" id="KW-1133">Transmembrane helix</keyword>
<dbReference type="AlphaFoldDB" id="A0A423WRM2"/>
<evidence type="ECO:0000256" key="6">
    <source>
        <dbReference type="SAM" id="MobiDB-lite"/>
    </source>
</evidence>